<dbReference type="EMBL" id="VSSQ01002071">
    <property type="protein sequence ID" value="MPM13127.1"/>
    <property type="molecule type" value="Genomic_DNA"/>
</dbReference>
<organism evidence="1">
    <name type="scientific">bioreactor metagenome</name>
    <dbReference type="NCBI Taxonomy" id="1076179"/>
    <lineage>
        <taxon>unclassified sequences</taxon>
        <taxon>metagenomes</taxon>
        <taxon>ecological metagenomes</taxon>
    </lineage>
</organism>
<name>A0A644XB20_9ZZZZ</name>
<reference evidence="1" key="1">
    <citation type="submission" date="2019-08" db="EMBL/GenBank/DDBJ databases">
        <authorList>
            <person name="Kucharzyk K."/>
            <person name="Murdoch R.W."/>
            <person name="Higgins S."/>
            <person name="Loffler F."/>
        </authorList>
    </citation>
    <scope>NUCLEOTIDE SEQUENCE</scope>
</reference>
<proteinExistence type="predicted"/>
<protein>
    <submittedName>
        <fullName evidence="1">Uncharacterized protein</fullName>
    </submittedName>
</protein>
<gene>
    <name evidence="1" type="ORF">SDC9_59482</name>
</gene>
<evidence type="ECO:0000313" key="1">
    <source>
        <dbReference type="EMBL" id="MPM13127.1"/>
    </source>
</evidence>
<accession>A0A644XB20</accession>
<sequence>MNDLINVADFALDKELRTNPKKIAAIIKEMSESIDDCKDDLCEIKNRGLLKRMTNNNTRDLASVMLKQNEAIGVFMNIIQAIIVLNLQNTFMLGQIQQELANLSETTGGFSNEYLDMAKEMLDESYQVALNSNKKIDLLEEKVLKLEKGNKKLKFINIAAIILVVILNM</sequence>
<dbReference type="AlphaFoldDB" id="A0A644XB20"/>
<comment type="caution">
    <text evidence="1">The sequence shown here is derived from an EMBL/GenBank/DDBJ whole genome shotgun (WGS) entry which is preliminary data.</text>
</comment>